<dbReference type="InterPro" id="IPR043502">
    <property type="entry name" value="DNA/RNA_pol_sf"/>
</dbReference>
<dbReference type="Pfam" id="PF17921">
    <property type="entry name" value="Integrase_H2C2"/>
    <property type="match status" value="1"/>
</dbReference>
<keyword evidence="3" id="KW-0540">Nuclease</keyword>
<keyword evidence="4" id="KW-0255">Endonuclease</keyword>
<evidence type="ECO:0000259" key="7">
    <source>
        <dbReference type="PROSITE" id="PS50994"/>
    </source>
</evidence>
<evidence type="ECO:0000256" key="2">
    <source>
        <dbReference type="ARBA" id="ARBA00022695"/>
    </source>
</evidence>
<dbReference type="FunFam" id="3.10.20.370:FF:000001">
    <property type="entry name" value="Retrovirus-related Pol polyprotein from transposon 17.6-like protein"/>
    <property type="match status" value="1"/>
</dbReference>
<evidence type="ECO:0000256" key="1">
    <source>
        <dbReference type="ARBA" id="ARBA00022679"/>
    </source>
</evidence>
<dbReference type="PANTHER" id="PTHR37984:SF5">
    <property type="entry name" value="PROTEIN NYNRIN-LIKE"/>
    <property type="match status" value="1"/>
</dbReference>
<dbReference type="CDD" id="cd09274">
    <property type="entry name" value="RNase_HI_RT_Ty3"/>
    <property type="match status" value="1"/>
</dbReference>
<dbReference type="SUPFAM" id="SSF53098">
    <property type="entry name" value="Ribonuclease H-like"/>
    <property type="match status" value="1"/>
</dbReference>
<dbReference type="InterPro" id="IPR041373">
    <property type="entry name" value="RT_RNaseH"/>
</dbReference>
<dbReference type="AlphaFoldDB" id="A0A371IGB3"/>
<dbReference type="Gene3D" id="3.10.20.370">
    <property type="match status" value="1"/>
</dbReference>
<evidence type="ECO:0000256" key="4">
    <source>
        <dbReference type="ARBA" id="ARBA00022759"/>
    </source>
</evidence>
<keyword evidence="9" id="KW-1185">Reference proteome</keyword>
<keyword evidence="1" id="KW-0808">Transferase</keyword>
<keyword evidence="6" id="KW-0695">RNA-directed DNA polymerase</keyword>
<keyword evidence="5" id="KW-0378">Hydrolase</keyword>
<keyword evidence="2" id="KW-0548">Nucleotidyltransferase</keyword>
<gene>
    <name evidence="8" type="primary">Tf2-9</name>
    <name evidence="8" type="ORF">CR513_00990</name>
</gene>
<dbReference type="GO" id="GO:0015074">
    <property type="term" value="P:DNA integration"/>
    <property type="evidence" value="ECO:0007669"/>
    <property type="project" value="InterPro"/>
</dbReference>
<accession>A0A371IGB3</accession>
<dbReference type="Gene3D" id="3.30.420.10">
    <property type="entry name" value="Ribonuclease H-like superfamily/Ribonuclease H"/>
    <property type="match status" value="1"/>
</dbReference>
<protein>
    <submittedName>
        <fullName evidence="8">Tf2-9</fullName>
    </submittedName>
</protein>
<proteinExistence type="predicted"/>
<sequence length="366" mass="41659">MCNASNLALGAVLGQRFGVGKPMHVIAYASQTMDPAQSNYTTIEKELLAIVFALDKFRSYLLGSKIIIFSNHAALRFLLKKPDAKPRLIRWMLLLQEFDIEIRDKKSVGYYVADHLSRIERESEPIPTRDEFPNEQLCTSQRLHHVMPNTTFGMILTYGDFAVIKCIPEAKINSLLQLCHATPGCGHYGSTQTARKVLDCGLYWPTIFKDAYQFISTCAKCQKSGMAITRRNEMPQQAILFCEVFDVWGIDFMGPFPVSNGYSYILLAVDYVSRWVEAIPTKTNDAKVVVDFLKSNIFYRFGVVKALISDQGSHFCNRAMTSLLHKYGVMHRIAIAYHLQTNDQVQVFNREITKTLQKMTKPNRKD</sequence>
<dbReference type="InterPro" id="IPR041588">
    <property type="entry name" value="Integrase_H2C2"/>
</dbReference>
<organism evidence="8 9">
    <name type="scientific">Mucuna pruriens</name>
    <name type="common">Velvet bean</name>
    <name type="synonym">Dolichos pruriens</name>
    <dbReference type="NCBI Taxonomy" id="157652"/>
    <lineage>
        <taxon>Eukaryota</taxon>
        <taxon>Viridiplantae</taxon>
        <taxon>Streptophyta</taxon>
        <taxon>Embryophyta</taxon>
        <taxon>Tracheophyta</taxon>
        <taxon>Spermatophyta</taxon>
        <taxon>Magnoliopsida</taxon>
        <taxon>eudicotyledons</taxon>
        <taxon>Gunneridae</taxon>
        <taxon>Pentapetalae</taxon>
        <taxon>rosids</taxon>
        <taxon>fabids</taxon>
        <taxon>Fabales</taxon>
        <taxon>Fabaceae</taxon>
        <taxon>Papilionoideae</taxon>
        <taxon>50 kb inversion clade</taxon>
        <taxon>NPAAA clade</taxon>
        <taxon>indigoferoid/millettioid clade</taxon>
        <taxon>Phaseoleae</taxon>
        <taxon>Mucuna</taxon>
    </lineage>
</organism>
<evidence type="ECO:0000313" key="8">
    <source>
        <dbReference type="EMBL" id="RDY14004.1"/>
    </source>
</evidence>
<evidence type="ECO:0000313" key="9">
    <source>
        <dbReference type="Proteomes" id="UP000257109"/>
    </source>
</evidence>
<dbReference type="SUPFAM" id="SSF56672">
    <property type="entry name" value="DNA/RNA polymerases"/>
    <property type="match status" value="1"/>
</dbReference>
<evidence type="ECO:0000256" key="6">
    <source>
        <dbReference type="ARBA" id="ARBA00022918"/>
    </source>
</evidence>
<dbReference type="PANTHER" id="PTHR37984">
    <property type="entry name" value="PROTEIN CBG26694"/>
    <property type="match status" value="1"/>
</dbReference>
<dbReference type="InterPro" id="IPR012337">
    <property type="entry name" value="RNaseH-like_sf"/>
</dbReference>
<dbReference type="GO" id="GO:0003676">
    <property type="term" value="F:nucleic acid binding"/>
    <property type="evidence" value="ECO:0007669"/>
    <property type="project" value="InterPro"/>
</dbReference>
<dbReference type="PROSITE" id="PS50994">
    <property type="entry name" value="INTEGRASE"/>
    <property type="match status" value="1"/>
</dbReference>
<evidence type="ECO:0000256" key="3">
    <source>
        <dbReference type="ARBA" id="ARBA00022722"/>
    </source>
</evidence>
<reference evidence="8" key="1">
    <citation type="submission" date="2018-05" db="EMBL/GenBank/DDBJ databases">
        <title>Draft genome of Mucuna pruriens seed.</title>
        <authorList>
            <person name="Nnadi N.E."/>
            <person name="Vos R."/>
            <person name="Hasami M.H."/>
            <person name="Devisetty U.K."/>
            <person name="Aguiy J.C."/>
        </authorList>
    </citation>
    <scope>NUCLEOTIDE SEQUENCE [LARGE SCALE GENOMIC DNA]</scope>
    <source>
        <strain evidence="8">JCA_2017</strain>
    </source>
</reference>
<dbReference type="InterPro" id="IPR001584">
    <property type="entry name" value="Integrase_cat-core"/>
</dbReference>
<dbReference type="Proteomes" id="UP000257109">
    <property type="component" value="Unassembled WGS sequence"/>
</dbReference>
<dbReference type="GO" id="GO:0016787">
    <property type="term" value="F:hydrolase activity"/>
    <property type="evidence" value="ECO:0007669"/>
    <property type="project" value="UniProtKB-KW"/>
</dbReference>
<dbReference type="Pfam" id="PF17917">
    <property type="entry name" value="RT_RNaseH"/>
    <property type="match status" value="1"/>
</dbReference>
<name>A0A371IGB3_MUCPR</name>
<feature type="domain" description="Integrase catalytic" evidence="7">
    <location>
        <begin position="231"/>
        <end position="366"/>
    </location>
</feature>
<dbReference type="GO" id="GO:0003964">
    <property type="term" value="F:RNA-directed DNA polymerase activity"/>
    <property type="evidence" value="ECO:0007669"/>
    <property type="project" value="UniProtKB-KW"/>
</dbReference>
<dbReference type="InterPro" id="IPR050951">
    <property type="entry name" value="Retrovirus_Pol_polyprotein"/>
</dbReference>
<dbReference type="GO" id="GO:0004519">
    <property type="term" value="F:endonuclease activity"/>
    <property type="evidence" value="ECO:0007669"/>
    <property type="project" value="UniProtKB-KW"/>
</dbReference>
<dbReference type="Gene3D" id="1.10.340.70">
    <property type="match status" value="1"/>
</dbReference>
<comment type="caution">
    <text evidence="8">The sequence shown here is derived from an EMBL/GenBank/DDBJ whole genome shotgun (WGS) entry which is preliminary data.</text>
</comment>
<feature type="non-terminal residue" evidence="8">
    <location>
        <position position="1"/>
    </location>
</feature>
<dbReference type="InterPro" id="IPR036397">
    <property type="entry name" value="RNaseH_sf"/>
</dbReference>
<dbReference type="Pfam" id="PF00665">
    <property type="entry name" value="rve"/>
    <property type="match status" value="1"/>
</dbReference>
<evidence type="ECO:0000256" key="5">
    <source>
        <dbReference type="ARBA" id="ARBA00022801"/>
    </source>
</evidence>
<dbReference type="EMBL" id="QJKJ01000159">
    <property type="protein sequence ID" value="RDY14004.1"/>
    <property type="molecule type" value="Genomic_DNA"/>
</dbReference>
<dbReference type="OrthoDB" id="1433105at2759"/>